<reference evidence="3" key="1">
    <citation type="journal article" date="2018" name="Front. Microbiol.">
        <title>Genome-Based Analysis Reveals the Taxonomy and Diversity of the Family Idiomarinaceae.</title>
        <authorList>
            <person name="Liu Y."/>
            <person name="Lai Q."/>
            <person name="Shao Z."/>
        </authorList>
    </citation>
    <scope>NUCLEOTIDE SEQUENCE [LARGE SCALE GENOMIC DNA]</scope>
    <source>
        <strain evidence="3">CVS-6</strain>
    </source>
</reference>
<comment type="caution">
    <text evidence="2">The sequence shown here is derived from an EMBL/GenBank/DDBJ whole genome shotgun (WGS) entry which is preliminary data.</text>
</comment>
<dbReference type="RefSeq" id="WP_126754571.1">
    <property type="nucleotide sequence ID" value="NZ_PIPY01000006.1"/>
</dbReference>
<organism evidence="2 3">
    <name type="scientific">Pseudidiomarina insulisalsae</name>
    <dbReference type="NCBI Taxonomy" id="575789"/>
    <lineage>
        <taxon>Bacteria</taxon>
        <taxon>Pseudomonadati</taxon>
        <taxon>Pseudomonadota</taxon>
        <taxon>Gammaproteobacteria</taxon>
        <taxon>Alteromonadales</taxon>
        <taxon>Idiomarinaceae</taxon>
        <taxon>Pseudidiomarina</taxon>
    </lineage>
</organism>
<keyword evidence="3" id="KW-1185">Reference proteome</keyword>
<gene>
    <name evidence="2" type="ORF">CWI71_07140</name>
</gene>
<sequence length="246" mass="28482">MKAVVQWLSFVMLSIALGQSQQALALSEQELSEYYTRYQVQRGGSDYGEATRQLQRNDDGSFLLQNETEISFLFLSDVRRYESVFSFAQQQIKPQSFSFKRSGTGSNKKFAVQFDPQAQQVIEAESGAPLPIQWQPHLLDEASMLEQLRFDLQHTDKREFDYQLVGDKGDYDEQKFRRLERETLSLPYGEVEAIKVERVRTSSTRETLYWFAPQLDYVMVKMQQRKEGDEVATLLLEQVELSASGQ</sequence>
<keyword evidence="1" id="KW-0732">Signal</keyword>
<dbReference type="AlphaFoldDB" id="A0A432YI69"/>
<feature type="chain" id="PRO_5019472844" evidence="1">
    <location>
        <begin position="26"/>
        <end position="246"/>
    </location>
</feature>
<dbReference type="Proteomes" id="UP000288259">
    <property type="component" value="Unassembled WGS sequence"/>
</dbReference>
<evidence type="ECO:0000313" key="3">
    <source>
        <dbReference type="Proteomes" id="UP000288259"/>
    </source>
</evidence>
<dbReference type="Pfam" id="PF11306">
    <property type="entry name" value="DUF3108"/>
    <property type="match status" value="1"/>
</dbReference>
<accession>A0A432YI69</accession>
<name>A0A432YI69_9GAMM</name>
<dbReference type="EMBL" id="PIPY01000006">
    <property type="protein sequence ID" value="RUO60628.1"/>
    <property type="molecule type" value="Genomic_DNA"/>
</dbReference>
<evidence type="ECO:0000256" key="1">
    <source>
        <dbReference type="SAM" id="SignalP"/>
    </source>
</evidence>
<dbReference type="OrthoDB" id="6007799at2"/>
<protein>
    <submittedName>
        <fullName evidence="2">DUF3108 domain-containing protein</fullName>
    </submittedName>
</protein>
<evidence type="ECO:0000313" key="2">
    <source>
        <dbReference type="EMBL" id="RUO60628.1"/>
    </source>
</evidence>
<feature type="signal peptide" evidence="1">
    <location>
        <begin position="1"/>
        <end position="25"/>
    </location>
</feature>
<proteinExistence type="predicted"/>
<dbReference type="InterPro" id="IPR021457">
    <property type="entry name" value="DUF3108"/>
</dbReference>